<organism evidence="7">
    <name type="scientific">Blastocystis hominis</name>
    <dbReference type="NCBI Taxonomy" id="12968"/>
    <lineage>
        <taxon>Eukaryota</taxon>
        <taxon>Sar</taxon>
        <taxon>Stramenopiles</taxon>
        <taxon>Bigyra</taxon>
        <taxon>Opalozoa</taxon>
        <taxon>Opalinata</taxon>
        <taxon>Blastocystidae</taxon>
        <taxon>Blastocystis</taxon>
    </lineage>
</organism>
<keyword evidence="3 5" id="KW-1133">Transmembrane helix</keyword>
<dbReference type="RefSeq" id="XP_012895966.1">
    <property type="nucleotide sequence ID" value="XM_013040512.1"/>
</dbReference>
<sequence length="415" mass="47430">MFRGKNGEYSEDQKILMNTTDIEKSEPEVSDVNTPLSDIEDEVDESDKSTGFQFAANLMKSITGSTSLIFPFTIWKMGLVTGTLFTLYTVYIYATTTWRLLQVYNHYKGEQKIEKDPRYNLDNDYTVLCYKCFGTFGYWLMLLSTLITLWGSDMGTMVLMTDLLVSLPWFNSFSENETTRRLVATIILFILCWLTCIFKNPTLLAGISSLGLIALIVAFVAALIYGGITFGLSWDSSVLWPLSFKDVLSTLGIVINAFGFMLLLFPLYNEMKEAYKPKVGRYVNFGVITIGLLYLIPGIILFLMYRSDPNGIHGAILMNLPQDSLYYIIIAITMLITLWGSYPLLLLPCFQILETNKRLIFYIAFNWLAHRDGKFFVKDAYRFWTRTIQVVLLTVLGFYIPIFSSINAINILEFK</sequence>
<keyword evidence="8" id="KW-1185">Reference proteome</keyword>
<feature type="transmembrane region" description="Helical" evidence="5">
    <location>
        <begin position="281"/>
        <end position="305"/>
    </location>
</feature>
<dbReference type="PANTHER" id="PTHR22950">
    <property type="entry name" value="AMINO ACID TRANSPORTER"/>
    <property type="match status" value="1"/>
</dbReference>
<feature type="transmembrane region" description="Helical" evidence="5">
    <location>
        <begin position="182"/>
        <end position="198"/>
    </location>
</feature>
<dbReference type="GO" id="GO:0016020">
    <property type="term" value="C:membrane"/>
    <property type="evidence" value="ECO:0007669"/>
    <property type="project" value="UniProtKB-SubCell"/>
</dbReference>
<evidence type="ECO:0000256" key="1">
    <source>
        <dbReference type="ARBA" id="ARBA00004141"/>
    </source>
</evidence>
<feature type="transmembrane region" description="Helical" evidence="5">
    <location>
        <begin position="325"/>
        <end position="347"/>
    </location>
</feature>
<comment type="subcellular location">
    <subcellularLocation>
        <location evidence="1">Membrane</location>
        <topology evidence="1">Multi-pass membrane protein</topology>
    </subcellularLocation>
</comment>
<gene>
    <name evidence="7" type="ORF">GSBLH_T00002011001</name>
</gene>
<dbReference type="Pfam" id="PF01490">
    <property type="entry name" value="Aa_trans"/>
    <property type="match status" value="1"/>
</dbReference>
<name>D8M1H9_BLAHO</name>
<feature type="domain" description="Amino acid transporter transmembrane" evidence="6">
    <location>
        <begin position="48"/>
        <end position="409"/>
    </location>
</feature>
<dbReference type="GO" id="GO:0015179">
    <property type="term" value="F:L-amino acid transmembrane transporter activity"/>
    <property type="evidence" value="ECO:0007669"/>
    <property type="project" value="TreeGrafter"/>
</dbReference>
<feature type="transmembrane region" description="Helical" evidence="5">
    <location>
        <begin position="248"/>
        <end position="269"/>
    </location>
</feature>
<dbReference type="EMBL" id="FN668645">
    <property type="protein sequence ID" value="CBK21918.2"/>
    <property type="molecule type" value="Genomic_DNA"/>
</dbReference>
<keyword evidence="4 5" id="KW-0472">Membrane</keyword>
<evidence type="ECO:0000256" key="4">
    <source>
        <dbReference type="ARBA" id="ARBA00023136"/>
    </source>
</evidence>
<protein>
    <recommendedName>
        <fullName evidence="6">Amino acid transporter transmembrane domain-containing protein</fullName>
    </recommendedName>
</protein>
<dbReference type="InParanoid" id="D8M1H9"/>
<keyword evidence="2 5" id="KW-0812">Transmembrane</keyword>
<evidence type="ECO:0000256" key="2">
    <source>
        <dbReference type="ARBA" id="ARBA00022692"/>
    </source>
</evidence>
<evidence type="ECO:0000256" key="5">
    <source>
        <dbReference type="SAM" id="Phobius"/>
    </source>
</evidence>
<dbReference type="AlphaFoldDB" id="D8M1H9"/>
<feature type="transmembrane region" description="Helical" evidence="5">
    <location>
        <begin position="389"/>
        <end position="412"/>
    </location>
</feature>
<reference evidence="7" key="1">
    <citation type="submission" date="2010-02" db="EMBL/GenBank/DDBJ databases">
        <title>Sequencing and annotation of the Blastocystis hominis genome.</title>
        <authorList>
            <person name="Wincker P."/>
        </authorList>
    </citation>
    <scope>NUCLEOTIDE SEQUENCE</scope>
    <source>
        <strain evidence="7">Singapore isolate B</strain>
    </source>
</reference>
<dbReference type="GeneID" id="24919223"/>
<dbReference type="Proteomes" id="UP000008312">
    <property type="component" value="Unassembled WGS sequence"/>
</dbReference>
<feature type="transmembrane region" description="Helical" evidence="5">
    <location>
        <begin position="125"/>
        <end position="147"/>
    </location>
</feature>
<dbReference type="OrthoDB" id="6021076at2759"/>
<feature type="transmembrane region" description="Helical" evidence="5">
    <location>
        <begin position="68"/>
        <end position="94"/>
    </location>
</feature>
<proteinExistence type="predicted"/>
<evidence type="ECO:0000313" key="8">
    <source>
        <dbReference type="Proteomes" id="UP000008312"/>
    </source>
</evidence>
<evidence type="ECO:0000259" key="6">
    <source>
        <dbReference type="Pfam" id="PF01490"/>
    </source>
</evidence>
<evidence type="ECO:0000313" key="7">
    <source>
        <dbReference type="EMBL" id="CBK21918.2"/>
    </source>
</evidence>
<dbReference type="InterPro" id="IPR013057">
    <property type="entry name" value="AA_transpt_TM"/>
</dbReference>
<accession>D8M1H9</accession>
<evidence type="ECO:0000256" key="3">
    <source>
        <dbReference type="ARBA" id="ARBA00022989"/>
    </source>
</evidence>
<feature type="transmembrane region" description="Helical" evidence="5">
    <location>
        <begin position="210"/>
        <end position="228"/>
    </location>
</feature>